<evidence type="ECO:0000313" key="1">
    <source>
        <dbReference type="EMBL" id="CTQ74069.1"/>
    </source>
</evidence>
<keyword evidence="2" id="KW-1185">Reference proteome</keyword>
<accession>A0A0M6ZE75</accession>
<organism evidence="1 2">
    <name type="scientific">Roseibium album</name>
    <dbReference type="NCBI Taxonomy" id="311410"/>
    <lineage>
        <taxon>Bacteria</taxon>
        <taxon>Pseudomonadati</taxon>
        <taxon>Pseudomonadota</taxon>
        <taxon>Alphaproteobacteria</taxon>
        <taxon>Hyphomicrobiales</taxon>
        <taxon>Stappiaceae</taxon>
        <taxon>Roseibium</taxon>
    </lineage>
</organism>
<dbReference type="AlphaFoldDB" id="A0A0M6ZE75"/>
<dbReference type="Proteomes" id="UP000049983">
    <property type="component" value="Unassembled WGS sequence"/>
</dbReference>
<evidence type="ECO:0000313" key="2">
    <source>
        <dbReference type="Proteomes" id="UP000049983"/>
    </source>
</evidence>
<name>A0A0M6ZE75_9HYPH</name>
<sequence length="112" mass="11782">MVIMQIFDPSTPFLAGQSCKGACDVYYCVPVGNFFLAWIDRGLHSPGTGLLSIAGGWMMPIDVGIPMVVGIGSAGNTIPLATAFDRDERYRKCAGRAVSRGRDGGSAGPRVS</sequence>
<gene>
    <name evidence="1" type="ORF">LA5096_03904</name>
</gene>
<proteinExistence type="predicted"/>
<reference evidence="2" key="1">
    <citation type="submission" date="2015-07" db="EMBL/GenBank/DDBJ databases">
        <authorList>
            <person name="Rodrigo-Torres Lidia"/>
            <person name="Arahal R.David."/>
        </authorList>
    </citation>
    <scope>NUCLEOTIDE SEQUENCE [LARGE SCALE GENOMIC DNA]</scope>
    <source>
        <strain evidence="2">CECT 5096</strain>
    </source>
</reference>
<dbReference type="EMBL" id="CXWC01000011">
    <property type="protein sequence ID" value="CTQ74069.1"/>
    <property type="molecule type" value="Genomic_DNA"/>
</dbReference>
<protein>
    <submittedName>
        <fullName evidence="1">Uncharacterized protein</fullName>
    </submittedName>
</protein>